<name>A0ABQ8UR37_9EUKA</name>
<dbReference type="SUPFAM" id="SSF53448">
    <property type="entry name" value="Nucleotide-diphospho-sugar transferases"/>
    <property type="match status" value="1"/>
</dbReference>
<dbReference type="PANTHER" id="PTHR11183">
    <property type="entry name" value="GLYCOGENIN SUBFAMILY MEMBER"/>
    <property type="match status" value="1"/>
</dbReference>
<dbReference type="EMBL" id="JAPMOS010000006">
    <property type="protein sequence ID" value="KAJ4461605.1"/>
    <property type="molecule type" value="Genomic_DNA"/>
</dbReference>
<proteinExistence type="predicted"/>
<evidence type="ECO:0008006" key="3">
    <source>
        <dbReference type="Google" id="ProtNLM"/>
    </source>
</evidence>
<gene>
    <name evidence="1" type="ORF">PAPYR_1710</name>
</gene>
<dbReference type="Proteomes" id="UP001141327">
    <property type="component" value="Unassembled WGS sequence"/>
</dbReference>
<evidence type="ECO:0000313" key="2">
    <source>
        <dbReference type="Proteomes" id="UP001141327"/>
    </source>
</evidence>
<dbReference type="InterPro" id="IPR050587">
    <property type="entry name" value="GNT1/Glycosyltrans_8"/>
</dbReference>
<protein>
    <recommendedName>
        <fullName evidence="3">Glycosyltransferase family 8 protein</fullName>
    </recommendedName>
</protein>
<evidence type="ECO:0000313" key="1">
    <source>
        <dbReference type="EMBL" id="KAJ4461605.1"/>
    </source>
</evidence>
<dbReference type="Gene3D" id="3.90.550.10">
    <property type="entry name" value="Spore Coat Polysaccharide Biosynthesis Protein SpsA, Chain A"/>
    <property type="match status" value="1"/>
</dbReference>
<keyword evidence="2" id="KW-1185">Reference proteome</keyword>
<organism evidence="1 2">
    <name type="scientific">Paratrimastix pyriformis</name>
    <dbReference type="NCBI Taxonomy" id="342808"/>
    <lineage>
        <taxon>Eukaryota</taxon>
        <taxon>Metamonada</taxon>
        <taxon>Preaxostyla</taxon>
        <taxon>Paratrimastigidae</taxon>
        <taxon>Paratrimastix</taxon>
    </lineage>
</organism>
<comment type="caution">
    <text evidence="1">The sequence shown here is derived from an EMBL/GenBank/DDBJ whole genome shotgun (WGS) entry which is preliminary data.</text>
</comment>
<dbReference type="InterPro" id="IPR029044">
    <property type="entry name" value="Nucleotide-diphossugar_trans"/>
</dbReference>
<accession>A0ABQ8UR37</accession>
<sequence length="284" mass="32340">MPILFSVKHDIPVPQSSMAVVTLITHPFYVPGAGVLGSSVLAAFGNETKPPPLIALVSDTIPDWALLWLRRVGWDVRTIPVFSLPPDFPFERDERRVREAFSKINLWSMTEYSRLLYLDADILVKPTAHLADLFWKVDCRRVVLAASPVRSGYLNSGVMTLCPNATVFSELLEGFKENQFKPYDDQGLLNAYFAAPTRLRAHPIEWLGPEWNARQHWDDWVRRGWLVHYVAPSAKPWSRLPEERTTTPLSPAHQMWWDAWEALCARLGQDGRCAEVLSLRNSPP</sequence>
<reference evidence="1" key="1">
    <citation type="journal article" date="2022" name="bioRxiv">
        <title>Genomics of Preaxostyla Flagellates Illuminates Evolutionary Transitions and the Path Towards Mitochondrial Loss.</title>
        <authorList>
            <person name="Novak L.V.F."/>
            <person name="Treitli S.C."/>
            <person name="Pyrih J."/>
            <person name="Halakuc P."/>
            <person name="Pipaliya S.V."/>
            <person name="Vacek V."/>
            <person name="Brzon O."/>
            <person name="Soukal P."/>
            <person name="Eme L."/>
            <person name="Dacks J.B."/>
            <person name="Karnkowska A."/>
            <person name="Elias M."/>
            <person name="Hampl V."/>
        </authorList>
    </citation>
    <scope>NUCLEOTIDE SEQUENCE</scope>
    <source>
        <strain evidence="1">RCP-MX</strain>
    </source>
</reference>